<dbReference type="CDD" id="cd18774">
    <property type="entry name" value="PDC2_HK_sensor"/>
    <property type="match status" value="1"/>
</dbReference>
<dbReference type="AlphaFoldDB" id="A0A2A2FJP0"/>
<evidence type="ECO:0000259" key="8">
    <source>
        <dbReference type="PROSITE" id="PS50885"/>
    </source>
</evidence>
<dbReference type="InterPro" id="IPR003660">
    <property type="entry name" value="HAMP_dom"/>
</dbReference>
<dbReference type="Pfam" id="PF00672">
    <property type="entry name" value="HAMP"/>
    <property type="match status" value="1"/>
</dbReference>
<gene>
    <name evidence="9" type="ORF">CK500_05115</name>
</gene>
<feature type="domain" description="HAMP" evidence="8">
    <location>
        <begin position="311"/>
        <end position="363"/>
    </location>
</feature>
<dbReference type="SMART" id="SM00283">
    <property type="entry name" value="MA"/>
    <property type="match status" value="1"/>
</dbReference>
<dbReference type="CDD" id="cd11386">
    <property type="entry name" value="MCP_signal"/>
    <property type="match status" value="1"/>
</dbReference>
<dbReference type="PRINTS" id="PR00260">
    <property type="entry name" value="CHEMTRNSDUCR"/>
</dbReference>
<keyword evidence="6" id="KW-0812">Transmembrane</keyword>
<dbReference type="EMBL" id="NSKC01000002">
    <property type="protein sequence ID" value="PAU84897.1"/>
    <property type="molecule type" value="Genomic_DNA"/>
</dbReference>
<keyword evidence="1 3" id="KW-0807">Transducer</keyword>
<evidence type="ECO:0000259" key="7">
    <source>
        <dbReference type="PROSITE" id="PS50111"/>
    </source>
</evidence>
<dbReference type="PROSITE" id="PS50885">
    <property type="entry name" value="HAMP"/>
    <property type="match status" value="2"/>
</dbReference>
<evidence type="ECO:0000256" key="4">
    <source>
        <dbReference type="SAM" id="Coils"/>
    </source>
</evidence>
<keyword evidence="4" id="KW-0175">Coiled coil</keyword>
<feature type="domain" description="HAMP" evidence="8">
    <location>
        <begin position="384"/>
        <end position="438"/>
    </location>
</feature>
<feature type="transmembrane region" description="Helical" evidence="6">
    <location>
        <begin position="21"/>
        <end position="46"/>
    </location>
</feature>
<evidence type="ECO:0000256" key="3">
    <source>
        <dbReference type="PROSITE-ProRule" id="PRU00284"/>
    </source>
</evidence>
<comment type="caution">
    <text evidence="9">The sequence shown here is derived from an EMBL/GenBank/DDBJ whole genome shotgun (WGS) entry which is preliminary data.</text>
</comment>
<protein>
    <submittedName>
        <fullName evidence="9">Chemotaxis protein</fullName>
    </submittedName>
</protein>
<dbReference type="Gene3D" id="1.10.287.950">
    <property type="entry name" value="Methyl-accepting chemotaxis protein"/>
    <property type="match status" value="1"/>
</dbReference>
<dbReference type="GO" id="GO:0007165">
    <property type="term" value="P:signal transduction"/>
    <property type="evidence" value="ECO:0007669"/>
    <property type="project" value="UniProtKB-KW"/>
</dbReference>
<keyword evidence="6" id="KW-0472">Membrane</keyword>
<evidence type="ECO:0000256" key="1">
    <source>
        <dbReference type="ARBA" id="ARBA00023224"/>
    </source>
</evidence>
<keyword evidence="6" id="KW-1133">Transmembrane helix</keyword>
<feature type="coiled-coil region" evidence="4">
    <location>
        <begin position="598"/>
        <end position="625"/>
    </location>
</feature>
<dbReference type="Gene3D" id="3.30.450.20">
    <property type="entry name" value="PAS domain"/>
    <property type="match status" value="1"/>
</dbReference>
<feature type="coiled-coil region" evidence="4">
    <location>
        <begin position="535"/>
        <end position="572"/>
    </location>
</feature>
<dbReference type="InterPro" id="IPR004089">
    <property type="entry name" value="MCPsignal_dom"/>
</dbReference>
<feature type="coiled-coil region" evidence="4">
    <location>
        <begin position="355"/>
        <end position="389"/>
    </location>
</feature>
<feature type="compositionally biased region" description="Basic and acidic residues" evidence="5">
    <location>
        <begin position="719"/>
        <end position="748"/>
    </location>
</feature>
<dbReference type="OrthoDB" id="8523at2157"/>
<feature type="domain" description="Methyl-accepting transducer" evidence="7">
    <location>
        <begin position="457"/>
        <end position="693"/>
    </location>
</feature>
<feature type="region of interest" description="Disordered" evidence="5">
    <location>
        <begin position="719"/>
        <end position="757"/>
    </location>
</feature>
<accession>A0A2A2FJP0</accession>
<evidence type="ECO:0000313" key="10">
    <source>
        <dbReference type="Proteomes" id="UP000218083"/>
    </source>
</evidence>
<dbReference type="SMART" id="SM00304">
    <property type="entry name" value="HAMP"/>
    <property type="match status" value="2"/>
</dbReference>
<dbReference type="InterPro" id="IPR004090">
    <property type="entry name" value="Chemotax_Me-accpt_rcpt"/>
</dbReference>
<feature type="region of interest" description="Disordered" evidence="5">
    <location>
        <begin position="508"/>
        <end position="528"/>
    </location>
</feature>
<evidence type="ECO:0000256" key="2">
    <source>
        <dbReference type="ARBA" id="ARBA00029447"/>
    </source>
</evidence>
<feature type="region of interest" description="Disordered" evidence="5">
    <location>
        <begin position="798"/>
        <end position="862"/>
    </location>
</feature>
<dbReference type="GO" id="GO:0006935">
    <property type="term" value="P:chemotaxis"/>
    <property type="evidence" value="ECO:0007669"/>
    <property type="project" value="InterPro"/>
</dbReference>
<evidence type="ECO:0000256" key="5">
    <source>
        <dbReference type="SAM" id="MobiDB-lite"/>
    </source>
</evidence>
<dbReference type="SUPFAM" id="SSF58104">
    <property type="entry name" value="Methyl-accepting chemotaxis protein (MCP) signaling domain"/>
    <property type="match status" value="1"/>
</dbReference>
<dbReference type="Pfam" id="PF00015">
    <property type="entry name" value="MCPsignal"/>
    <property type="match status" value="1"/>
</dbReference>
<dbReference type="GO" id="GO:0016020">
    <property type="term" value="C:membrane"/>
    <property type="evidence" value="ECO:0007669"/>
    <property type="project" value="InterPro"/>
</dbReference>
<dbReference type="PANTHER" id="PTHR32089">
    <property type="entry name" value="METHYL-ACCEPTING CHEMOTAXIS PROTEIN MCPB"/>
    <property type="match status" value="1"/>
</dbReference>
<dbReference type="PANTHER" id="PTHR32089:SF112">
    <property type="entry name" value="LYSOZYME-LIKE PROTEIN-RELATED"/>
    <property type="match status" value="1"/>
</dbReference>
<evidence type="ECO:0000313" key="9">
    <source>
        <dbReference type="EMBL" id="PAU84897.1"/>
    </source>
</evidence>
<dbReference type="CDD" id="cd06225">
    <property type="entry name" value="HAMP"/>
    <property type="match status" value="1"/>
</dbReference>
<dbReference type="Proteomes" id="UP000218083">
    <property type="component" value="Unassembled WGS sequence"/>
</dbReference>
<proteinExistence type="inferred from homology"/>
<feature type="compositionally biased region" description="Basic and acidic residues" evidence="5">
    <location>
        <begin position="519"/>
        <end position="528"/>
    </location>
</feature>
<dbReference type="Gene3D" id="6.10.250.1910">
    <property type="match status" value="1"/>
</dbReference>
<evidence type="ECO:0000256" key="6">
    <source>
        <dbReference type="SAM" id="Phobius"/>
    </source>
</evidence>
<organism evidence="9 10">
    <name type="scientific">Halorubrum salipaludis</name>
    <dbReference type="NCBI Taxonomy" id="2032630"/>
    <lineage>
        <taxon>Archaea</taxon>
        <taxon>Methanobacteriati</taxon>
        <taxon>Methanobacteriota</taxon>
        <taxon>Stenosarchaea group</taxon>
        <taxon>Halobacteria</taxon>
        <taxon>Halobacteriales</taxon>
        <taxon>Haloferacaceae</taxon>
        <taxon>Halorubrum</taxon>
    </lineage>
</organism>
<keyword evidence="10" id="KW-1185">Reference proteome</keyword>
<dbReference type="GO" id="GO:0004888">
    <property type="term" value="F:transmembrane signaling receptor activity"/>
    <property type="evidence" value="ECO:0007669"/>
    <property type="project" value="InterPro"/>
</dbReference>
<comment type="similarity">
    <text evidence="2">Belongs to the methyl-accepting chemotaxis (MCP) protein family.</text>
</comment>
<name>A0A2A2FJP0_9EURY</name>
<dbReference type="PROSITE" id="PS50111">
    <property type="entry name" value="CHEMOTAXIS_TRANSDUC_2"/>
    <property type="match status" value="1"/>
</dbReference>
<dbReference type="RefSeq" id="WP_095636169.1">
    <property type="nucleotide sequence ID" value="NZ_NSKC01000002.1"/>
</dbReference>
<feature type="compositionally biased region" description="Low complexity" evidence="5">
    <location>
        <begin position="805"/>
        <end position="816"/>
    </location>
</feature>
<sequence length="862" mass="90613">MSSTRLDRLLRRISPDAVTRSYLAKFAVVVLVVVAAIGAVGAVTYAETTEQLEATAQEDYTAVAELGGVELDGWTSARRSTVRDIADNEAFSRDADVTARYLSSHKSRTTEEVIALHHVDPKKGTVIASSQDDSDAGAAVTSQEWFDDNLLYGDQVFTTPTYEVEGEHRIAYVALTPMRDYLVMEVDLAPVVADLRQPTDGAFTTLVQSDGTVAASDREGIAGERYNGGIQTALFDEENPVGHVASATFGFADGAEYFVAYAPVPSEDWSVAVHVPLSEAYALSGMIGRNLLLIIGVAIVGLGLLGATLGRGTVVELNRLGNRARELEAGNLDVDLETSRRDEFGDLYGSFSTMRDSLREEIESAETQRERAEAAKAESEAFARTLEERAAAFGATMGECADGDLTARLDAEPDDPEALREIADGFNDAMDELEATIAEVDAFAGEVAAKSEAVTDGTDEVAEAGRETSDAVDEISAGAERQSRQLADVAGEMEDMSATVEEVAASAEQVATTSQRASDLTERGREATGDAVDELHAIEERSESAAETVERLEAEMEEVDEIVETISEIADQTNLLALNASIEAARAGEAGSGFAVVAEEVKSLAEETQESAAEVEALISGLRERTDESVAEMAAIREGVGDGVDTVEDAEEALEAVADRVTEADDGVQEISGAMDAQASSVSEVTGAVDDLAGVSQQTTAEATTVASTAEEQAVTLREVSEQAHDLTERARDLRRMTDEFDVEKEGNDLEGSVETDAEIDAGADTGADAAAAVEAEADTGVEAGAEADGDRAIEAEAEAEANSDDSAFAFGADAAEAADETDPSVSADGGVAREADDPVATDKTNETNATLDDASGGNAEK</sequence>
<reference evidence="9 10" key="1">
    <citation type="submission" date="2017-08" db="EMBL/GenBank/DDBJ databases">
        <title>The strain WRN001 was isolated from Binhai saline alkaline soil, Tianjin, China.</title>
        <authorList>
            <person name="Liu D."/>
            <person name="Zhang G."/>
        </authorList>
    </citation>
    <scope>NUCLEOTIDE SEQUENCE [LARGE SCALE GENOMIC DNA]</scope>
    <source>
        <strain evidence="9 10">WN019</strain>
    </source>
</reference>